<dbReference type="Proteomes" id="UP000242414">
    <property type="component" value="Unassembled WGS sequence"/>
</dbReference>
<dbReference type="AlphaFoldDB" id="A0A1X0QYG5"/>
<accession>A0A1X0QYG5</accession>
<gene>
    <name evidence="1" type="ORF">BCV72DRAFT_230897</name>
</gene>
<proteinExistence type="predicted"/>
<dbReference type="VEuPathDB" id="FungiDB:BCV72DRAFT_230897"/>
<protein>
    <submittedName>
        <fullName evidence="1">Uncharacterized protein</fullName>
    </submittedName>
</protein>
<reference evidence="1" key="1">
    <citation type="journal article" date="2016" name="Proc. Natl. Acad. Sci. U.S.A.">
        <title>Lipid metabolic changes in an early divergent fungus govern the establishment of a mutualistic symbiosis with endobacteria.</title>
        <authorList>
            <person name="Lastovetsky O.A."/>
            <person name="Gaspar M.L."/>
            <person name="Mondo S.J."/>
            <person name="LaButti K.M."/>
            <person name="Sandor L."/>
            <person name="Grigoriev I.V."/>
            <person name="Henry S.A."/>
            <person name="Pawlowska T.E."/>
        </authorList>
    </citation>
    <scope>NUCLEOTIDE SEQUENCE [LARGE SCALE GENOMIC DNA]</scope>
    <source>
        <strain evidence="1">ATCC 52814</strain>
    </source>
</reference>
<sequence length="85" mass="10015">MNTLVTHTFALTKFIFINELEKSESFDLQKYAQKEFYMQIYMALVQKKVPAKTSKSIKFRGLIESYMEEYCQLSGYVPVELKCSH</sequence>
<organism evidence="1">
    <name type="scientific">Rhizopus microsporus var. microsporus</name>
    <dbReference type="NCBI Taxonomy" id="86635"/>
    <lineage>
        <taxon>Eukaryota</taxon>
        <taxon>Fungi</taxon>
        <taxon>Fungi incertae sedis</taxon>
        <taxon>Mucoromycota</taxon>
        <taxon>Mucoromycotina</taxon>
        <taxon>Mucoromycetes</taxon>
        <taxon>Mucorales</taxon>
        <taxon>Mucorineae</taxon>
        <taxon>Rhizopodaceae</taxon>
        <taxon>Rhizopus</taxon>
    </lineage>
</organism>
<dbReference type="EMBL" id="KV921960">
    <property type="protein sequence ID" value="ORE04843.1"/>
    <property type="molecule type" value="Genomic_DNA"/>
</dbReference>
<dbReference type="OrthoDB" id="2276481at2759"/>
<evidence type="ECO:0000313" key="1">
    <source>
        <dbReference type="EMBL" id="ORE04843.1"/>
    </source>
</evidence>
<name>A0A1X0QYG5_RHIZD</name>